<name>A0A4Z2GQY7_9TELE</name>
<sequence>MSFMRDMKFYLKESFNNFRKIVISPLFWPRISYSSPGDANQSTANQQLQHVEKRLRGMFRGIIKALILGFLLRLFVGCHAVQISCK</sequence>
<evidence type="ECO:0000256" key="1">
    <source>
        <dbReference type="SAM" id="Phobius"/>
    </source>
</evidence>
<accession>A0A4Z2GQY7</accession>
<proteinExistence type="predicted"/>
<keyword evidence="1" id="KW-1133">Transmembrane helix</keyword>
<feature type="transmembrane region" description="Helical" evidence="1">
    <location>
        <begin position="62"/>
        <end position="83"/>
    </location>
</feature>
<reference evidence="2 3" key="1">
    <citation type="submission" date="2019-03" db="EMBL/GenBank/DDBJ databases">
        <title>First draft genome of Liparis tanakae, snailfish: a comprehensive survey of snailfish specific genes.</title>
        <authorList>
            <person name="Kim W."/>
            <person name="Song I."/>
            <person name="Jeong J.-H."/>
            <person name="Kim D."/>
            <person name="Kim S."/>
            <person name="Ryu S."/>
            <person name="Song J.Y."/>
            <person name="Lee S.K."/>
        </authorList>
    </citation>
    <scope>NUCLEOTIDE SEQUENCE [LARGE SCALE GENOMIC DNA]</scope>
    <source>
        <tissue evidence="2">Muscle</tissue>
    </source>
</reference>
<dbReference type="AlphaFoldDB" id="A0A4Z2GQY7"/>
<keyword evidence="1" id="KW-0812">Transmembrane</keyword>
<comment type="caution">
    <text evidence="2">The sequence shown here is derived from an EMBL/GenBank/DDBJ whole genome shotgun (WGS) entry which is preliminary data.</text>
</comment>
<organism evidence="2 3">
    <name type="scientific">Liparis tanakae</name>
    <name type="common">Tanaka's snailfish</name>
    <dbReference type="NCBI Taxonomy" id="230148"/>
    <lineage>
        <taxon>Eukaryota</taxon>
        <taxon>Metazoa</taxon>
        <taxon>Chordata</taxon>
        <taxon>Craniata</taxon>
        <taxon>Vertebrata</taxon>
        <taxon>Euteleostomi</taxon>
        <taxon>Actinopterygii</taxon>
        <taxon>Neopterygii</taxon>
        <taxon>Teleostei</taxon>
        <taxon>Neoteleostei</taxon>
        <taxon>Acanthomorphata</taxon>
        <taxon>Eupercaria</taxon>
        <taxon>Perciformes</taxon>
        <taxon>Cottioidei</taxon>
        <taxon>Cottales</taxon>
        <taxon>Liparidae</taxon>
        <taxon>Liparis</taxon>
    </lineage>
</organism>
<evidence type="ECO:0000313" key="2">
    <source>
        <dbReference type="EMBL" id="TNN55711.1"/>
    </source>
</evidence>
<gene>
    <name evidence="2" type="ORF">EYF80_034076</name>
</gene>
<dbReference type="Proteomes" id="UP000314294">
    <property type="component" value="Unassembled WGS sequence"/>
</dbReference>
<evidence type="ECO:0000313" key="3">
    <source>
        <dbReference type="Proteomes" id="UP000314294"/>
    </source>
</evidence>
<keyword evidence="3" id="KW-1185">Reference proteome</keyword>
<protein>
    <submittedName>
        <fullName evidence="2">Uncharacterized protein</fullName>
    </submittedName>
</protein>
<keyword evidence="1" id="KW-0472">Membrane</keyword>
<dbReference type="EMBL" id="SRLO01000448">
    <property type="protein sequence ID" value="TNN55711.1"/>
    <property type="molecule type" value="Genomic_DNA"/>
</dbReference>